<evidence type="ECO:0000256" key="4">
    <source>
        <dbReference type="ARBA" id="ARBA00022989"/>
    </source>
</evidence>
<feature type="transmembrane region" description="Helical" evidence="6">
    <location>
        <begin position="560"/>
        <end position="579"/>
    </location>
</feature>
<evidence type="ECO:0000313" key="9">
    <source>
        <dbReference type="WBParaSite" id="Pan_g12554.t1"/>
    </source>
</evidence>
<feature type="transmembrane region" description="Helical" evidence="6">
    <location>
        <begin position="447"/>
        <end position="475"/>
    </location>
</feature>
<evidence type="ECO:0000256" key="6">
    <source>
        <dbReference type="RuleBase" id="RU368066"/>
    </source>
</evidence>
<organism evidence="8 9">
    <name type="scientific">Panagrellus redivivus</name>
    <name type="common">Microworm</name>
    <dbReference type="NCBI Taxonomy" id="6233"/>
    <lineage>
        <taxon>Eukaryota</taxon>
        <taxon>Metazoa</taxon>
        <taxon>Ecdysozoa</taxon>
        <taxon>Nematoda</taxon>
        <taxon>Chromadorea</taxon>
        <taxon>Rhabditida</taxon>
        <taxon>Tylenchina</taxon>
        <taxon>Panagrolaimomorpha</taxon>
        <taxon>Panagrolaimoidea</taxon>
        <taxon>Panagrolaimidae</taxon>
        <taxon>Panagrellus</taxon>
    </lineage>
</organism>
<dbReference type="InterPro" id="IPR007603">
    <property type="entry name" value="Choline_transptr-like"/>
</dbReference>
<evidence type="ECO:0000256" key="3">
    <source>
        <dbReference type="ARBA" id="ARBA00022692"/>
    </source>
</evidence>
<reference evidence="8" key="1">
    <citation type="journal article" date="2013" name="Genetics">
        <title>The draft genome and transcriptome of Panagrellus redivivus are shaped by the harsh demands of a free-living lifestyle.</title>
        <authorList>
            <person name="Srinivasan J."/>
            <person name="Dillman A.R."/>
            <person name="Macchietto M.G."/>
            <person name="Heikkinen L."/>
            <person name="Lakso M."/>
            <person name="Fracchia K.M."/>
            <person name="Antoshechkin I."/>
            <person name="Mortazavi A."/>
            <person name="Wong G."/>
            <person name="Sternberg P.W."/>
        </authorList>
    </citation>
    <scope>NUCLEOTIDE SEQUENCE [LARGE SCALE GENOMIC DNA]</scope>
    <source>
        <strain evidence="8">MT8872</strain>
    </source>
</reference>
<dbReference type="GO" id="GO:0005886">
    <property type="term" value="C:plasma membrane"/>
    <property type="evidence" value="ECO:0007669"/>
    <property type="project" value="UniProtKB-SubCell"/>
</dbReference>
<dbReference type="Proteomes" id="UP000492821">
    <property type="component" value="Unassembled WGS sequence"/>
</dbReference>
<feature type="transmembrane region" description="Helical" evidence="6">
    <location>
        <begin position="511"/>
        <end position="544"/>
    </location>
</feature>
<feature type="transmembrane region" description="Helical" evidence="6">
    <location>
        <begin position="599"/>
        <end position="615"/>
    </location>
</feature>
<name>A0A7E4UU58_PANRE</name>
<keyword evidence="4 6" id="KW-1133">Transmembrane helix</keyword>
<dbReference type="AlphaFoldDB" id="A0A7E4UU58"/>
<feature type="transmembrane region" description="Helical" evidence="6">
    <location>
        <begin position="315"/>
        <end position="333"/>
    </location>
</feature>
<protein>
    <recommendedName>
        <fullName evidence="6">Choline transporter-like protein</fullName>
    </recommendedName>
</protein>
<keyword evidence="5 6" id="KW-0472">Membrane</keyword>
<feature type="transmembrane region" description="Helical" evidence="6">
    <location>
        <begin position="695"/>
        <end position="716"/>
    </location>
</feature>
<dbReference type="GO" id="GO:0022857">
    <property type="term" value="F:transmembrane transporter activity"/>
    <property type="evidence" value="ECO:0007669"/>
    <property type="project" value="UniProtKB-UniRule"/>
</dbReference>
<feature type="transmembrane region" description="Helical" evidence="6">
    <location>
        <begin position="404"/>
        <end position="426"/>
    </location>
</feature>
<comment type="function">
    <text evidence="6">Choline transporter.</text>
</comment>
<feature type="region of interest" description="Disordered" evidence="7">
    <location>
        <begin position="17"/>
        <end position="54"/>
    </location>
</feature>
<evidence type="ECO:0000313" key="8">
    <source>
        <dbReference type="Proteomes" id="UP000492821"/>
    </source>
</evidence>
<sequence length="782" mass="87136">MVVLSGGGNTIEEFAETAGERKNNSQRCASMARLPRPRHKQPKPNSRPMQLRNVPARQLHLSGGKAESRQPRTIMGCIFSSCCCGDKTAKDEERDRRRQRANETFQRIGYYDRTCTDTPMLLLFFLFLVGSVLVAGYAAIYGDPYKLLYGTDSFGNTCGRQNPKLAIIGADKNGTILPGATKQIFPMSGGDMTNKKFLFPLDVRHVLDTVWICVESCPPKTLSDLKSFIDYGNTGANLCTYDFKDFNTLSRADLANIGSCPKLPVHQSEAILNRCIPSDLLVFASDIVDNVVGYVHDFDFVRQISNDLLIVWKEVVFICFVSLAVSLAMVFLIRFFAPILVYLVYAAVALFAIGLSGALWYCWYTTSKAAEKAIAARLASGGIEDVEVLADRFSAEIRFDARTLLALSVVFTIISVLLLVVVWCLWPRGTLVIDLFKQAGKALRKMPCLLIQPVFTSVTLITYFAVWAVVGLYLYTSANPSIVPLKSLDNLETPKSIPIVRFELSQWQRYLAFYHFFALIWVTEFIFAAQRMIIAGAIACWYFARDRNNMGSPVCQSTLILFRYHLGSIAFGSIIITLVKLPRYICTYAYAKLSASESVLIKYVLGCIIALLACIEKCLRYLHHNAYTVIAISGSSFCPAAKTATNILLDNAVNVATINSVGDFVLFLAKAMVAVGIGIYSGYTFRSNPNVELWLAPTAICTVVAYFVASCFVSVYEMIIDTVFLCYAEETAIVARSNGSQDYTDYEFRDFMNSTLKRERNLRRPAVPPEFELAEVHDRPIA</sequence>
<dbReference type="Pfam" id="PF04515">
    <property type="entry name" value="Choline_transpo"/>
    <property type="match status" value="1"/>
</dbReference>
<keyword evidence="3 6" id="KW-0812">Transmembrane</keyword>
<feature type="transmembrane region" description="Helical" evidence="6">
    <location>
        <begin position="664"/>
        <end position="683"/>
    </location>
</feature>
<accession>A0A7E4UU58</accession>
<dbReference type="WBParaSite" id="Pan_g12554.t1">
    <property type="protein sequence ID" value="Pan_g12554.t1"/>
    <property type="gene ID" value="Pan_g12554"/>
</dbReference>
<evidence type="ECO:0000256" key="7">
    <source>
        <dbReference type="SAM" id="MobiDB-lite"/>
    </source>
</evidence>
<keyword evidence="8" id="KW-1185">Reference proteome</keyword>
<feature type="transmembrane region" description="Helical" evidence="6">
    <location>
        <begin position="120"/>
        <end position="140"/>
    </location>
</feature>
<evidence type="ECO:0000256" key="5">
    <source>
        <dbReference type="ARBA" id="ARBA00023136"/>
    </source>
</evidence>
<comment type="subcellular location">
    <subcellularLocation>
        <location evidence="6">Cell membrane</location>
        <topology evidence="6">Multi-pass membrane protein</topology>
    </subcellularLocation>
    <subcellularLocation>
        <location evidence="1">Membrane</location>
        <topology evidence="1">Multi-pass membrane protein</topology>
    </subcellularLocation>
</comment>
<reference evidence="9" key="2">
    <citation type="submission" date="2020-10" db="UniProtKB">
        <authorList>
            <consortium name="WormBaseParasite"/>
        </authorList>
    </citation>
    <scope>IDENTIFICATION</scope>
</reference>
<dbReference type="PANTHER" id="PTHR12385">
    <property type="entry name" value="CHOLINE TRANSPORTER-LIKE (SLC FAMILY 44)"/>
    <property type="match status" value="1"/>
</dbReference>
<proteinExistence type="inferred from homology"/>
<dbReference type="PANTHER" id="PTHR12385:SF12">
    <property type="entry name" value="CHOLINE TRANSPORTER-LIKE PROTEIN"/>
    <property type="match status" value="1"/>
</dbReference>
<evidence type="ECO:0000256" key="1">
    <source>
        <dbReference type="ARBA" id="ARBA00004141"/>
    </source>
</evidence>
<feature type="transmembrane region" description="Helical" evidence="6">
    <location>
        <begin position="340"/>
        <end position="361"/>
    </location>
</feature>
<evidence type="ECO:0000256" key="2">
    <source>
        <dbReference type="ARBA" id="ARBA00007168"/>
    </source>
</evidence>
<comment type="similarity">
    <text evidence="2 6">Belongs to the CTL (choline transporter-like) family.</text>
</comment>